<name>K0SXZ4_THAOC</name>
<feature type="compositionally biased region" description="Low complexity" evidence="1">
    <location>
        <begin position="13"/>
        <end position="35"/>
    </location>
</feature>
<dbReference type="PANTHER" id="PTHR32301">
    <property type="entry name" value="COUNTIN RECEPTOR CNR3-RELATED"/>
    <property type="match status" value="1"/>
</dbReference>
<feature type="non-terminal residue" evidence="2">
    <location>
        <position position="1"/>
    </location>
</feature>
<evidence type="ECO:0008006" key="4">
    <source>
        <dbReference type="Google" id="ProtNLM"/>
    </source>
</evidence>
<evidence type="ECO:0000313" key="2">
    <source>
        <dbReference type="EMBL" id="EJK70235.1"/>
    </source>
</evidence>
<dbReference type="Gene3D" id="3.40.50.300">
    <property type="entry name" value="P-loop containing nucleotide triphosphate hydrolases"/>
    <property type="match status" value="1"/>
</dbReference>
<dbReference type="EMBL" id="AGNL01008838">
    <property type="protein sequence ID" value="EJK70235.1"/>
    <property type="molecule type" value="Genomic_DNA"/>
</dbReference>
<dbReference type="Proteomes" id="UP000266841">
    <property type="component" value="Unassembled WGS sequence"/>
</dbReference>
<feature type="region of interest" description="Disordered" evidence="1">
    <location>
        <begin position="1"/>
        <end position="59"/>
    </location>
</feature>
<protein>
    <recommendedName>
        <fullName evidence="4">Sulfotransferase domain-containing protein</fullName>
    </recommendedName>
</protein>
<dbReference type="PANTHER" id="PTHR32301:SF6">
    <property type="entry name" value="GOLVESIN-RELATED"/>
    <property type="match status" value="1"/>
</dbReference>
<keyword evidence="3" id="KW-1185">Reference proteome</keyword>
<dbReference type="AlphaFoldDB" id="K0SXZ4"/>
<proteinExistence type="predicted"/>
<dbReference type="eggNOG" id="ENOG502QXHC">
    <property type="taxonomic scope" value="Eukaryota"/>
</dbReference>
<dbReference type="SUPFAM" id="SSF52540">
    <property type="entry name" value="P-loop containing nucleoside triphosphate hydrolases"/>
    <property type="match status" value="1"/>
</dbReference>
<dbReference type="InterPro" id="IPR027417">
    <property type="entry name" value="P-loop_NTPase"/>
</dbReference>
<dbReference type="OrthoDB" id="44906at2759"/>
<feature type="compositionally biased region" description="Basic and acidic residues" evidence="1">
    <location>
        <begin position="1"/>
        <end position="12"/>
    </location>
</feature>
<comment type="caution">
    <text evidence="2">The sequence shown here is derived from an EMBL/GenBank/DDBJ whole genome shotgun (WGS) entry which is preliminary data.</text>
</comment>
<reference evidence="2 3" key="1">
    <citation type="journal article" date="2012" name="Genome Biol.">
        <title>Genome and low-iron response of an oceanic diatom adapted to chronic iron limitation.</title>
        <authorList>
            <person name="Lommer M."/>
            <person name="Specht M."/>
            <person name="Roy A.S."/>
            <person name="Kraemer L."/>
            <person name="Andreson R."/>
            <person name="Gutowska M.A."/>
            <person name="Wolf J."/>
            <person name="Bergner S.V."/>
            <person name="Schilhabel M.B."/>
            <person name="Klostermeier U.C."/>
            <person name="Beiko R.G."/>
            <person name="Rosenstiel P."/>
            <person name="Hippler M."/>
            <person name="Laroche J."/>
        </authorList>
    </citation>
    <scope>NUCLEOTIDE SEQUENCE [LARGE SCALE GENOMIC DNA]</scope>
    <source>
        <strain evidence="2 3">CCMP1005</strain>
    </source>
</reference>
<gene>
    <name evidence="2" type="ORF">THAOC_08421</name>
</gene>
<evidence type="ECO:0000256" key="1">
    <source>
        <dbReference type="SAM" id="MobiDB-lite"/>
    </source>
</evidence>
<organism evidence="2 3">
    <name type="scientific">Thalassiosira oceanica</name>
    <name type="common">Marine diatom</name>
    <dbReference type="NCBI Taxonomy" id="159749"/>
    <lineage>
        <taxon>Eukaryota</taxon>
        <taxon>Sar</taxon>
        <taxon>Stramenopiles</taxon>
        <taxon>Ochrophyta</taxon>
        <taxon>Bacillariophyta</taxon>
        <taxon>Coscinodiscophyceae</taxon>
        <taxon>Thalassiosirophycidae</taxon>
        <taxon>Thalassiosirales</taxon>
        <taxon>Thalassiosiraceae</taxon>
        <taxon>Thalassiosira</taxon>
    </lineage>
</organism>
<feature type="region of interest" description="Disordered" evidence="1">
    <location>
        <begin position="350"/>
        <end position="369"/>
    </location>
</feature>
<sequence>RRRGGADVRGDRASLPAPDGASAASAPTAADGAVAELPPEDGLPGEFEYRFPPPSEKEYDDEHQYLVPLRYFSDMSDPSRPTDVPYFFHVPRAGGSTVKEVVGKCLGLVQASDVGVRDGHGEDPVLQVRDIKESRYVNVDTTTVPGIQRAAALGLSSSGLADLVVSSYYHESAGLYDLDHQGRAFIIFRDPVQRATSMYWYRIEEVGDLDRSVSIEDYAQGNGIENNWMCRFIANRMTGELTKDDLEEAKEILRTKFLVGFVDDLDESLHRIMKYAGWKYKDDSTERMKQEDCVKDLAAHGTNANPTEYELPKRGSQAHALISWQTQFDSKLYSYAKELFEKQTKEWGTKERKKELKKRKKKGVARLDG</sequence>
<dbReference type="InterPro" id="IPR053259">
    <property type="entry name" value="Golvesin-related_Golgi"/>
</dbReference>
<accession>K0SXZ4</accession>
<feature type="compositionally biased region" description="Basic residues" evidence="1">
    <location>
        <begin position="355"/>
        <end position="369"/>
    </location>
</feature>
<evidence type="ECO:0000313" key="3">
    <source>
        <dbReference type="Proteomes" id="UP000266841"/>
    </source>
</evidence>